<dbReference type="EMBL" id="JACYTN010000002">
    <property type="protein sequence ID" value="MBD8497551.1"/>
    <property type="molecule type" value="Genomic_DNA"/>
</dbReference>
<dbReference type="Gene3D" id="1.10.1740.10">
    <property type="match status" value="1"/>
</dbReference>
<gene>
    <name evidence="7" type="ORF">IFO66_04460</name>
</gene>
<evidence type="ECO:0000259" key="5">
    <source>
        <dbReference type="Pfam" id="PF04542"/>
    </source>
</evidence>
<dbReference type="PANTHER" id="PTHR43133:SF51">
    <property type="entry name" value="RNA POLYMERASE SIGMA FACTOR"/>
    <property type="match status" value="1"/>
</dbReference>
<evidence type="ECO:0000313" key="7">
    <source>
        <dbReference type="EMBL" id="MBD8497551.1"/>
    </source>
</evidence>
<keyword evidence="2" id="KW-0805">Transcription regulation</keyword>
<accession>A0ABR9ATV9</accession>
<evidence type="ECO:0000256" key="1">
    <source>
        <dbReference type="ARBA" id="ARBA00010641"/>
    </source>
</evidence>
<dbReference type="CDD" id="cd06171">
    <property type="entry name" value="Sigma70_r4"/>
    <property type="match status" value="1"/>
</dbReference>
<dbReference type="InterPro" id="IPR013324">
    <property type="entry name" value="RNA_pol_sigma_r3/r4-like"/>
</dbReference>
<reference evidence="7 8" key="1">
    <citation type="submission" date="2020-09" db="EMBL/GenBank/DDBJ databases">
        <title>Paenibacillus sp. CAU 1523 isolated from sand of Haeundae Beach.</title>
        <authorList>
            <person name="Kim W."/>
        </authorList>
    </citation>
    <scope>NUCLEOTIDE SEQUENCE [LARGE SCALE GENOMIC DNA]</scope>
    <source>
        <strain evidence="7 8">CAU 1523</strain>
    </source>
</reference>
<keyword evidence="3" id="KW-0731">Sigma factor</keyword>
<evidence type="ECO:0000256" key="2">
    <source>
        <dbReference type="ARBA" id="ARBA00023015"/>
    </source>
</evidence>
<keyword evidence="4" id="KW-0804">Transcription</keyword>
<evidence type="ECO:0000256" key="4">
    <source>
        <dbReference type="ARBA" id="ARBA00023163"/>
    </source>
</evidence>
<organism evidence="7 8">
    <name type="scientific">Paenibacillus arenosi</name>
    <dbReference type="NCBI Taxonomy" id="2774142"/>
    <lineage>
        <taxon>Bacteria</taxon>
        <taxon>Bacillati</taxon>
        <taxon>Bacillota</taxon>
        <taxon>Bacilli</taxon>
        <taxon>Bacillales</taxon>
        <taxon>Paenibacillaceae</taxon>
        <taxon>Paenibacillus</taxon>
    </lineage>
</organism>
<comment type="caution">
    <text evidence="7">The sequence shown here is derived from an EMBL/GenBank/DDBJ whole genome shotgun (WGS) entry which is preliminary data.</text>
</comment>
<dbReference type="Proteomes" id="UP000634529">
    <property type="component" value="Unassembled WGS sequence"/>
</dbReference>
<dbReference type="InterPro" id="IPR013325">
    <property type="entry name" value="RNA_pol_sigma_r2"/>
</dbReference>
<evidence type="ECO:0000259" key="6">
    <source>
        <dbReference type="Pfam" id="PF08281"/>
    </source>
</evidence>
<feature type="domain" description="RNA polymerase sigma factor 70 region 4 type 2" evidence="6">
    <location>
        <begin position="117"/>
        <end position="169"/>
    </location>
</feature>
<keyword evidence="8" id="KW-1185">Reference proteome</keyword>
<dbReference type="InterPro" id="IPR039425">
    <property type="entry name" value="RNA_pol_sigma-70-like"/>
</dbReference>
<proteinExistence type="inferred from homology"/>
<dbReference type="Gene3D" id="1.10.10.10">
    <property type="entry name" value="Winged helix-like DNA-binding domain superfamily/Winged helix DNA-binding domain"/>
    <property type="match status" value="1"/>
</dbReference>
<comment type="similarity">
    <text evidence="1">Belongs to the sigma-70 factor family. ECF subfamily.</text>
</comment>
<dbReference type="Pfam" id="PF08281">
    <property type="entry name" value="Sigma70_r4_2"/>
    <property type="match status" value="1"/>
</dbReference>
<name>A0ABR9ATV9_9BACL</name>
<dbReference type="InterPro" id="IPR036388">
    <property type="entry name" value="WH-like_DNA-bd_sf"/>
</dbReference>
<dbReference type="InterPro" id="IPR014284">
    <property type="entry name" value="RNA_pol_sigma-70_dom"/>
</dbReference>
<dbReference type="PANTHER" id="PTHR43133">
    <property type="entry name" value="RNA POLYMERASE ECF-TYPE SIGMA FACTO"/>
    <property type="match status" value="1"/>
</dbReference>
<evidence type="ECO:0000313" key="8">
    <source>
        <dbReference type="Proteomes" id="UP000634529"/>
    </source>
</evidence>
<dbReference type="Pfam" id="PF04542">
    <property type="entry name" value="Sigma70_r2"/>
    <property type="match status" value="1"/>
</dbReference>
<protein>
    <submittedName>
        <fullName evidence="7">RNA polymerase sigma factor</fullName>
    </submittedName>
</protein>
<dbReference type="SUPFAM" id="SSF88659">
    <property type="entry name" value="Sigma3 and sigma4 domains of RNA polymerase sigma factors"/>
    <property type="match status" value="1"/>
</dbReference>
<dbReference type="InterPro" id="IPR013249">
    <property type="entry name" value="RNA_pol_sigma70_r4_t2"/>
</dbReference>
<evidence type="ECO:0000256" key="3">
    <source>
        <dbReference type="ARBA" id="ARBA00023082"/>
    </source>
</evidence>
<dbReference type="SUPFAM" id="SSF88946">
    <property type="entry name" value="Sigma2 domain of RNA polymerase sigma factors"/>
    <property type="match status" value="1"/>
</dbReference>
<feature type="domain" description="RNA polymerase sigma-70 region 2" evidence="5">
    <location>
        <begin position="12"/>
        <end position="77"/>
    </location>
</feature>
<dbReference type="InterPro" id="IPR007627">
    <property type="entry name" value="RNA_pol_sigma70_r2"/>
</dbReference>
<sequence length="208" mass="24168">MADGDEAAFEAIVRRYHAPIVIYAERMLHDRKRAEDIAQETFLRLIKQLQQERLPALVKPWLYRVAGNLCRDFFRRAEVNQVTIVDCMDEVEHELLGREQAASSTIVQLVERQETRKELIAVLDQLTPLQRQVVILRFYHDFKLEEIAITMELGLSAVKSHLYGALRSLKKKLIENKQSVLKEVMPMEYAVSSLSYKRNQKEGSRNGK</sequence>
<dbReference type="NCBIfam" id="TIGR02937">
    <property type="entry name" value="sigma70-ECF"/>
    <property type="match status" value="1"/>
</dbReference>